<dbReference type="Proteomes" id="UP000054721">
    <property type="component" value="Unassembled WGS sequence"/>
</dbReference>
<dbReference type="EMBL" id="JYDW01000818">
    <property type="protein sequence ID" value="KRZ47419.1"/>
    <property type="molecule type" value="Genomic_DNA"/>
</dbReference>
<reference evidence="1 2" key="1">
    <citation type="submission" date="2015-05" db="EMBL/GenBank/DDBJ databases">
        <title>Evolution of Trichinella species and genotypes.</title>
        <authorList>
            <person name="Korhonen P.K."/>
            <person name="Edoardo P."/>
            <person name="Giuseppe L.R."/>
            <person name="Gasser R.B."/>
        </authorList>
    </citation>
    <scope>NUCLEOTIDE SEQUENCE [LARGE SCALE GENOMIC DNA]</scope>
    <source>
        <strain evidence="1">ISS10</strain>
    </source>
</reference>
<name>A0A0V1KJG3_9BILA</name>
<sequence length="35" mass="4359">MARELKKVEYEKRTLTWNMARKLKNVEMRHKHCLS</sequence>
<proteinExistence type="predicted"/>
<accession>A0A0V1KJG3</accession>
<evidence type="ECO:0000313" key="1">
    <source>
        <dbReference type="EMBL" id="KRZ47419.1"/>
    </source>
</evidence>
<comment type="caution">
    <text evidence="1">The sequence shown here is derived from an EMBL/GenBank/DDBJ whole genome shotgun (WGS) entry which is preliminary data.</text>
</comment>
<gene>
    <name evidence="1" type="ORF">T02_5163</name>
</gene>
<evidence type="ECO:0000313" key="2">
    <source>
        <dbReference type="Proteomes" id="UP000054721"/>
    </source>
</evidence>
<organism evidence="1 2">
    <name type="scientific">Trichinella nativa</name>
    <dbReference type="NCBI Taxonomy" id="6335"/>
    <lineage>
        <taxon>Eukaryota</taxon>
        <taxon>Metazoa</taxon>
        <taxon>Ecdysozoa</taxon>
        <taxon>Nematoda</taxon>
        <taxon>Enoplea</taxon>
        <taxon>Dorylaimia</taxon>
        <taxon>Trichinellida</taxon>
        <taxon>Trichinellidae</taxon>
        <taxon>Trichinella</taxon>
    </lineage>
</organism>
<keyword evidence="2" id="KW-1185">Reference proteome</keyword>
<dbReference type="AlphaFoldDB" id="A0A0V1KJG3"/>
<protein>
    <submittedName>
        <fullName evidence="1">Uncharacterized protein</fullName>
    </submittedName>
</protein>